<proteinExistence type="predicted"/>
<feature type="region of interest" description="Disordered" evidence="1">
    <location>
        <begin position="121"/>
        <end position="153"/>
    </location>
</feature>
<feature type="compositionally biased region" description="Basic and acidic residues" evidence="1">
    <location>
        <begin position="125"/>
        <end position="141"/>
    </location>
</feature>
<evidence type="ECO:0000313" key="2">
    <source>
        <dbReference type="EMBL" id="RDX90038.1"/>
    </source>
</evidence>
<organism evidence="2 3">
    <name type="scientific">Mucuna pruriens</name>
    <name type="common">Velvet bean</name>
    <name type="synonym">Dolichos pruriens</name>
    <dbReference type="NCBI Taxonomy" id="157652"/>
    <lineage>
        <taxon>Eukaryota</taxon>
        <taxon>Viridiplantae</taxon>
        <taxon>Streptophyta</taxon>
        <taxon>Embryophyta</taxon>
        <taxon>Tracheophyta</taxon>
        <taxon>Spermatophyta</taxon>
        <taxon>Magnoliopsida</taxon>
        <taxon>eudicotyledons</taxon>
        <taxon>Gunneridae</taxon>
        <taxon>Pentapetalae</taxon>
        <taxon>rosids</taxon>
        <taxon>fabids</taxon>
        <taxon>Fabales</taxon>
        <taxon>Fabaceae</taxon>
        <taxon>Papilionoideae</taxon>
        <taxon>50 kb inversion clade</taxon>
        <taxon>NPAAA clade</taxon>
        <taxon>indigoferoid/millettioid clade</taxon>
        <taxon>Phaseoleae</taxon>
        <taxon>Mucuna</taxon>
    </lineage>
</organism>
<sequence>ETNSANEDQKQAKVESVLDNQAQNRVPSGSNSSARNSAESDSNPTRADSISINMSQPQQKKAEIMSAHLVPNPIQFGQLDPKIINDNSSSPPPPMELKPLPSHLKYAYLDTEQQLLAHKTIAKTTESDHPRRGQERGDKTACHKNHLPISDSR</sequence>
<feature type="non-terminal residue" evidence="2">
    <location>
        <position position="1"/>
    </location>
</feature>
<reference evidence="2" key="1">
    <citation type="submission" date="2018-05" db="EMBL/GenBank/DDBJ databases">
        <title>Draft genome of Mucuna pruriens seed.</title>
        <authorList>
            <person name="Nnadi N.E."/>
            <person name="Vos R."/>
            <person name="Hasami M.H."/>
            <person name="Devisetty U.K."/>
            <person name="Aguiy J.C."/>
        </authorList>
    </citation>
    <scope>NUCLEOTIDE SEQUENCE [LARGE SCALE GENOMIC DNA]</scope>
    <source>
        <strain evidence="2">JCA_2017</strain>
    </source>
</reference>
<dbReference type="EMBL" id="QJKJ01005509">
    <property type="protein sequence ID" value="RDX90038.1"/>
    <property type="molecule type" value="Genomic_DNA"/>
</dbReference>
<gene>
    <name evidence="2" type="ORF">CR513_28146</name>
</gene>
<dbReference type="Proteomes" id="UP000257109">
    <property type="component" value="Unassembled WGS sequence"/>
</dbReference>
<comment type="caution">
    <text evidence="2">The sequence shown here is derived from an EMBL/GenBank/DDBJ whole genome shotgun (WGS) entry which is preliminary data.</text>
</comment>
<keyword evidence="3" id="KW-1185">Reference proteome</keyword>
<dbReference type="AlphaFoldDB" id="A0A371GHJ5"/>
<feature type="non-terminal residue" evidence="2">
    <location>
        <position position="153"/>
    </location>
</feature>
<feature type="region of interest" description="Disordered" evidence="1">
    <location>
        <begin position="1"/>
        <end position="100"/>
    </location>
</feature>
<accession>A0A371GHJ5</accession>
<feature type="compositionally biased region" description="Polar residues" evidence="1">
    <location>
        <begin position="18"/>
        <end position="59"/>
    </location>
</feature>
<evidence type="ECO:0000313" key="3">
    <source>
        <dbReference type="Proteomes" id="UP000257109"/>
    </source>
</evidence>
<evidence type="ECO:0000256" key="1">
    <source>
        <dbReference type="SAM" id="MobiDB-lite"/>
    </source>
</evidence>
<name>A0A371GHJ5_MUCPR</name>
<protein>
    <submittedName>
        <fullName evidence="2">Uncharacterized protein</fullName>
    </submittedName>
</protein>